<proteinExistence type="predicted"/>
<gene>
    <name evidence="1" type="ORF">LCGC14_1509800</name>
</gene>
<protein>
    <submittedName>
        <fullName evidence="1">Uncharacterized protein</fullName>
    </submittedName>
</protein>
<name>A0A0F9J1Y2_9ZZZZ</name>
<comment type="caution">
    <text evidence="1">The sequence shown here is derived from an EMBL/GenBank/DDBJ whole genome shotgun (WGS) entry which is preliminary data.</text>
</comment>
<accession>A0A0F9J1Y2</accession>
<reference evidence="1" key="1">
    <citation type="journal article" date="2015" name="Nature">
        <title>Complex archaea that bridge the gap between prokaryotes and eukaryotes.</title>
        <authorList>
            <person name="Spang A."/>
            <person name="Saw J.H."/>
            <person name="Jorgensen S.L."/>
            <person name="Zaremba-Niedzwiedzka K."/>
            <person name="Martijn J."/>
            <person name="Lind A.E."/>
            <person name="van Eijk R."/>
            <person name="Schleper C."/>
            <person name="Guy L."/>
            <person name="Ettema T.J."/>
        </authorList>
    </citation>
    <scope>NUCLEOTIDE SEQUENCE</scope>
</reference>
<dbReference type="AlphaFoldDB" id="A0A0F9J1Y2"/>
<evidence type="ECO:0000313" key="1">
    <source>
        <dbReference type="EMBL" id="KKM63593.1"/>
    </source>
</evidence>
<dbReference type="EMBL" id="LAZR01011068">
    <property type="protein sequence ID" value="KKM63593.1"/>
    <property type="molecule type" value="Genomic_DNA"/>
</dbReference>
<sequence length="32" mass="3667">MATEPTLTELRKQIEDLKKEKKALKTLGVILK</sequence>
<organism evidence="1">
    <name type="scientific">marine sediment metagenome</name>
    <dbReference type="NCBI Taxonomy" id="412755"/>
    <lineage>
        <taxon>unclassified sequences</taxon>
        <taxon>metagenomes</taxon>
        <taxon>ecological metagenomes</taxon>
    </lineage>
</organism>